<evidence type="ECO:0000313" key="14">
    <source>
        <dbReference type="EMBL" id="KJE77606.1"/>
    </source>
</evidence>
<dbReference type="PROSITE" id="PS50253">
    <property type="entry name" value="COX3"/>
    <property type="match status" value="1"/>
</dbReference>
<accession>A0A0D8FWS5</accession>
<comment type="catalytic activity">
    <reaction evidence="10">
        <text>4 Fe(II)-[cytochrome c] + O2 + 8 H(+)(in) = 4 Fe(III)-[cytochrome c] + 2 H2O + 4 H(+)(out)</text>
        <dbReference type="Rhea" id="RHEA:11436"/>
        <dbReference type="Rhea" id="RHEA-COMP:10350"/>
        <dbReference type="Rhea" id="RHEA-COMP:14399"/>
        <dbReference type="ChEBI" id="CHEBI:15377"/>
        <dbReference type="ChEBI" id="CHEBI:15378"/>
        <dbReference type="ChEBI" id="CHEBI:15379"/>
        <dbReference type="ChEBI" id="CHEBI:29033"/>
        <dbReference type="ChEBI" id="CHEBI:29034"/>
        <dbReference type="EC" id="7.1.1.9"/>
    </reaction>
</comment>
<feature type="transmembrane region" description="Helical" evidence="12">
    <location>
        <begin position="21"/>
        <end position="46"/>
    </location>
</feature>
<evidence type="ECO:0000256" key="2">
    <source>
        <dbReference type="ARBA" id="ARBA00010581"/>
    </source>
</evidence>
<sequence length="198" mass="21947">MAETTVTAPVRREPIRFSKPSILGLGTIIWLGSELMFFSGLFAAYFTIRAHDGSPWPPAGTHLDTLQAGIFTAILVMSSVTMQKAVFEAEHDRPRSAMWWIALTFIMGGAFIANQAVEWSTLKFGPQTNAYGSLFYVMSGVHGLHVIVGLVAMLFLLLRLKGIKGGSRHLPGLQALSYYWHFVDIVWVALYACLFLVH</sequence>
<evidence type="ECO:0000256" key="3">
    <source>
        <dbReference type="ARBA" id="ARBA00012949"/>
    </source>
</evidence>
<keyword evidence="14" id="KW-0560">Oxidoreductase</keyword>
<dbReference type="OrthoDB" id="9810850at2"/>
<evidence type="ECO:0000256" key="4">
    <source>
        <dbReference type="ARBA" id="ARBA00022475"/>
    </source>
</evidence>
<dbReference type="InterPro" id="IPR024791">
    <property type="entry name" value="Cyt_c/ubiquinol_Oxase_su3"/>
</dbReference>
<keyword evidence="15" id="KW-1185">Reference proteome</keyword>
<dbReference type="Proteomes" id="UP000032336">
    <property type="component" value="Unassembled WGS sequence"/>
</dbReference>
<comment type="caution">
    <text evidence="14">The sequence shown here is derived from an EMBL/GenBank/DDBJ whole genome shotgun (WGS) entry which is preliminary data.</text>
</comment>
<keyword evidence="5 11" id="KW-0812">Transmembrane</keyword>
<feature type="domain" description="Heme-copper oxidase subunit III family profile" evidence="13">
    <location>
        <begin position="1"/>
        <end position="198"/>
    </location>
</feature>
<dbReference type="eggNOG" id="COG1845">
    <property type="taxonomic scope" value="Bacteria"/>
</dbReference>
<dbReference type="PANTHER" id="PTHR11403">
    <property type="entry name" value="CYTOCHROME C OXIDASE SUBUNIT III"/>
    <property type="match status" value="1"/>
</dbReference>
<evidence type="ECO:0000256" key="9">
    <source>
        <dbReference type="ARBA" id="ARBA00031625"/>
    </source>
</evidence>
<dbReference type="InterPro" id="IPR000298">
    <property type="entry name" value="Cyt_c_oxidase-like_su3"/>
</dbReference>
<keyword evidence="6 12" id="KW-1133">Transmembrane helix</keyword>
<name>A0A0D8FWS5_9ACTN</name>
<dbReference type="RefSeq" id="WP_052565427.1">
    <property type="nucleotide sequence ID" value="NZ_JQKF01000003.1"/>
</dbReference>
<evidence type="ECO:0000256" key="8">
    <source>
        <dbReference type="ARBA" id="ARBA00031400"/>
    </source>
</evidence>
<evidence type="ECO:0000313" key="15">
    <source>
        <dbReference type="Proteomes" id="UP000032336"/>
    </source>
</evidence>
<dbReference type="AlphaFoldDB" id="A0A0D8FWS5"/>
<dbReference type="SUPFAM" id="SSF81452">
    <property type="entry name" value="Cytochrome c oxidase subunit III-like"/>
    <property type="match status" value="1"/>
</dbReference>
<feature type="transmembrane region" description="Helical" evidence="12">
    <location>
        <begin position="66"/>
        <end position="85"/>
    </location>
</feature>
<feature type="transmembrane region" description="Helical" evidence="12">
    <location>
        <begin position="178"/>
        <end position="197"/>
    </location>
</feature>
<evidence type="ECO:0000256" key="6">
    <source>
        <dbReference type="ARBA" id="ARBA00022989"/>
    </source>
</evidence>
<comment type="similarity">
    <text evidence="2 11">Belongs to the cytochrome c oxidase subunit 3 family.</text>
</comment>
<dbReference type="FunFam" id="1.20.120.80:FF:000001">
    <property type="entry name" value="Cytochrome (Ubi)quinol oxidase subunit III"/>
    <property type="match status" value="1"/>
</dbReference>
<evidence type="ECO:0000256" key="1">
    <source>
        <dbReference type="ARBA" id="ARBA00004651"/>
    </source>
</evidence>
<dbReference type="PATRIC" id="fig|1121877.4.peg.764"/>
<reference evidence="14 15" key="1">
    <citation type="submission" date="2015-01" db="EMBL/GenBank/DDBJ databases">
        <title>Draft genome of the acidophilic iron oxidizer Ferrimicrobium acidiphilum strain T23.</title>
        <authorList>
            <person name="Poehlein A."/>
            <person name="Eisen S."/>
            <person name="Schloemann M."/>
            <person name="Johnson B.D."/>
            <person name="Daniel R."/>
            <person name="Muehling M."/>
        </authorList>
    </citation>
    <scope>NUCLEOTIDE SEQUENCE [LARGE SCALE GENOMIC DNA]</scope>
    <source>
        <strain evidence="14 15">T23</strain>
    </source>
</reference>
<dbReference type="PANTHER" id="PTHR11403:SF2">
    <property type="entry name" value="CYTOCHROME BO(3) UBIQUINOL OXIDASE SUBUNIT 3"/>
    <property type="match status" value="1"/>
</dbReference>
<evidence type="ECO:0000256" key="7">
    <source>
        <dbReference type="ARBA" id="ARBA00023136"/>
    </source>
</evidence>
<dbReference type="STRING" id="1121877.FEAC_07160"/>
<feature type="transmembrane region" description="Helical" evidence="12">
    <location>
        <begin position="97"/>
        <end position="114"/>
    </location>
</feature>
<comment type="subcellular location">
    <subcellularLocation>
        <location evidence="1 11">Cell membrane</location>
        <topology evidence="1 11">Multi-pass membrane protein</topology>
    </subcellularLocation>
</comment>
<keyword evidence="7 12" id="KW-0472">Membrane</keyword>
<dbReference type="EC" id="7.1.1.9" evidence="3"/>
<evidence type="ECO:0000256" key="12">
    <source>
        <dbReference type="SAM" id="Phobius"/>
    </source>
</evidence>
<dbReference type="InterPro" id="IPR013833">
    <property type="entry name" value="Cyt_c_oxidase_su3_a-hlx"/>
</dbReference>
<dbReference type="GO" id="GO:0016491">
    <property type="term" value="F:oxidoreductase activity"/>
    <property type="evidence" value="ECO:0007669"/>
    <property type="project" value="UniProtKB-KW"/>
</dbReference>
<organism evidence="14 15">
    <name type="scientific">Ferrimicrobium acidiphilum DSM 19497</name>
    <dbReference type="NCBI Taxonomy" id="1121877"/>
    <lineage>
        <taxon>Bacteria</taxon>
        <taxon>Bacillati</taxon>
        <taxon>Actinomycetota</taxon>
        <taxon>Acidimicrobiia</taxon>
        <taxon>Acidimicrobiales</taxon>
        <taxon>Acidimicrobiaceae</taxon>
        <taxon>Ferrimicrobium</taxon>
    </lineage>
</organism>
<dbReference type="CDD" id="cd00386">
    <property type="entry name" value="Heme_Cu_Oxidase_III_like"/>
    <property type="match status" value="1"/>
</dbReference>
<evidence type="ECO:0000256" key="5">
    <source>
        <dbReference type="ARBA" id="ARBA00022692"/>
    </source>
</evidence>
<protein>
    <recommendedName>
        <fullName evidence="3">cytochrome-c oxidase</fullName>
        <ecNumber evidence="3">7.1.1.9</ecNumber>
    </recommendedName>
    <alternativeName>
        <fullName evidence="8">Cytochrome aa3 subunit 3</fullName>
    </alternativeName>
    <alternativeName>
        <fullName evidence="9">Cytochrome c oxidase polypeptide III</fullName>
    </alternativeName>
</protein>
<gene>
    <name evidence="14" type="primary">ctaE</name>
    <name evidence="14" type="ORF">FEAC_07160</name>
</gene>
<evidence type="ECO:0000256" key="10">
    <source>
        <dbReference type="ARBA" id="ARBA00047816"/>
    </source>
</evidence>
<dbReference type="Gene3D" id="1.20.120.80">
    <property type="entry name" value="Cytochrome c oxidase, subunit III, four-helix bundle"/>
    <property type="match status" value="1"/>
</dbReference>
<dbReference type="InterPro" id="IPR035973">
    <property type="entry name" value="Cyt_c_oxidase_su3-like_sf"/>
</dbReference>
<dbReference type="GO" id="GO:0004129">
    <property type="term" value="F:cytochrome-c oxidase activity"/>
    <property type="evidence" value="ECO:0007669"/>
    <property type="project" value="UniProtKB-EC"/>
</dbReference>
<evidence type="ECO:0000256" key="11">
    <source>
        <dbReference type="RuleBase" id="RU003376"/>
    </source>
</evidence>
<dbReference type="GeneID" id="78372016"/>
<dbReference type="GO" id="GO:0019646">
    <property type="term" value="P:aerobic electron transport chain"/>
    <property type="evidence" value="ECO:0007669"/>
    <property type="project" value="InterPro"/>
</dbReference>
<dbReference type="EMBL" id="JXUW01000004">
    <property type="protein sequence ID" value="KJE77606.1"/>
    <property type="molecule type" value="Genomic_DNA"/>
</dbReference>
<feature type="transmembrane region" description="Helical" evidence="12">
    <location>
        <begin position="134"/>
        <end position="158"/>
    </location>
</feature>
<proteinExistence type="inferred from homology"/>
<dbReference type="Pfam" id="PF00510">
    <property type="entry name" value="COX3"/>
    <property type="match status" value="1"/>
</dbReference>
<dbReference type="GO" id="GO:0005886">
    <property type="term" value="C:plasma membrane"/>
    <property type="evidence" value="ECO:0007669"/>
    <property type="project" value="UniProtKB-SubCell"/>
</dbReference>
<evidence type="ECO:0000259" key="13">
    <source>
        <dbReference type="PROSITE" id="PS50253"/>
    </source>
</evidence>
<keyword evidence="4" id="KW-1003">Cell membrane</keyword>